<protein>
    <submittedName>
        <fullName evidence="1">Uncharacterized protein</fullName>
    </submittedName>
</protein>
<dbReference type="RefSeq" id="WP_146534101.1">
    <property type="nucleotide sequence ID" value="NZ_SJPX01000002.1"/>
</dbReference>
<proteinExistence type="predicted"/>
<dbReference type="OrthoDB" id="291228at2"/>
<dbReference type="Proteomes" id="UP000317977">
    <property type="component" value="Unassembled WGS sequence"/>
</dbReference>
<accession>A0A5C6F645</accession>
<comment type="caution">
    <text evidence="1">The sequence shown here is derived from an EMBL/GenBank/DDBJ whole genome shotgun (WGS) entry which is preliminary data.</text>
</comment>
<sequence length="67" mass="7327">MKQHGLTYNSRKALMVNLGDVAGGEIANLISQMAAEIEELRRTKVNVTKIVPGVVDSINDHLIEEPV</sequence>
<dbReference type="EMBL" id="SJPX01000002">
    <property type="protein sequence ID" value="TWU56030.1"/>
    <property type="molecule type" value="Genomic_DNA"/>
</dbReference>
<evidence type="ECO:0000313" key="1">
    <source>
        <dbReference type="EMBL" id="TWU56030.1"/>
    </source>
</evidence>
<keyword evidence="2" id="KW-1185">Reference proteome</keyword>
<organism evidence="1 2">
    <name type="scientific">Rubripirellula reticaptiva</name>
    <dbReference type="NCBI Taxonomy" id="2528013"/>
    <lineage>
        <taxon>Bacteria</taxon>
        <taxon>Pseudomonadati</taxon>
        <taxon>Planctomycetota</taxon>
        <taxon>Planctomycetia</taxon>
        <taxon>Pirellulales</taxon>
        <taxon>Pirellulaceae</taxon>
        <taxon>Rubripirellula</taxon>
    </lineage>
</organism>
<dbReference type="AlphaFoldDB" id="A0A5C6F645"/>
<gene>
    <name evidence="1" type="ORF">Poly59_23340</name>
</gene>
<reference evidence="1 2" key="1">
    <citation type="submission" date="2019-02" db="EMBL/GenBank/DDBJ databases">
        <title>Deep-cultivation of Planctomycetes and their phenomic and genomic characterization uncovers novel biology.</title>
        <authorList>
            <person name="Wiegand S."/>
            <person name="Jogler M."/>
            <person name="Boedeker C."/>
            <person name="Pinto D."/>
            <person name="Vollmers J."/>
            <person name="Rivas-Marin E."/>
            <person name="Kohn T."/>
            <person name="Peeters S.H."/>
            <person name="Heuer A."/>
            <person name="Rast P."/>
            <person name="Oberbeckmann S."/>
            <person name="Bunk B."/>
            <person name="Jeske O."/>
            <person name="Meyerdierks A."/>
            <person name="Storesund J.E."/>
            <person name="Kallscheuer N."/>
            <person name="Luecker S."/>
            <person name="Lage O.M."/>
            <person name="Pohl T."/>
            <person name="Merkel B.J."/>
            <person name="Hornburger P."/>
            <person name="Mueller R.-W."/>
            <person name="Bruemmer F."/>
            <person name="Labrenz M."/>
            <person name="Spormann A.M."/>
            <person name="Op Den Camp H."/>
            <person name="Overmann J."/>
            <person name="Amann R."/>
            <person name="Jetten M.S.M."/>
            <person name="Mascher T."/>
            <person name="Medema M.H."/>
            <person name="Devos D.P."/>
            <person name="Kaster A.-K."/>
            <person name="Ovreas L."/>
            <person name="Rohde M."/>
            <person name="Galperin M.Y."/>
            <person name="Jogler C."/>
        </authorList>
    </citation>
    <scope>NUCLEOTIDE SEQUENCE [LARGE SCALE GENOMIC DNA]</scope>
    <source>
        <strain evidence="1 2">Poly59</strain>
    </source>
</reference>
<name>A0A5C6F645_9BACT</name>
<evidence type="ECO:0000313" key="2">
    <source>
        <dbReference type="Proteomes" id="UP000317977"/>
    </source>
</evidence>